<dbReference type="PANTHER" id="PTHR37534:SF44">
    <property type="entry name" value="ZN(II)2CYS6 TRANSCRIPTION FACTOR (EUROFUNG)"/>
    <property type="match status" value="1"/>
</dbReference>
<dbReference type="PROSITE" id="PS50048">
    <property type="entry name" value="ZN2_CY6_FUNGAL_2"/>
    <property type="match status" value="1"/>
</dbReference>
<evidence type="ECO:0000256" key="1">
    <source>
        <dbReference type="ARBA" id="ARBA00004123"/>
    </source>
</evidence>
<dbReference type="InterPro" id="IPR021858">
    <property type="entry name" value="Fun_TF"/>
</dbReference>
<dbReference type="Pfam" id="PF11951">
    <property type="entry name" value="Fungal_trans_2"/>
    <property type="match status" value="2"/>
</dbReference>
<keyword evidence="8" id="KW-1185">Reference proteome</keyword>
<protein>
    <recommendedName>
        <fullName evidence="6">Zn(2)-C6 fungal-type domain-containing protein</fullName>
    </recommendedName>
</protein>
<dbReference type="CDD" id="cd00067">
    <property type="entry name" value="GAL4"/>
    <property type="match status" value="1"/>
</dbReference>
<name>A0ABQ8WP30_PENCH</name>
<keyword evidence="2" id="KW-0805">Transcription regulation</keyword>
<dbReference type="PANTHER" id="PTHR37534">
    <property type="entry name" value="TRANSCRIPTIONAL ACTIVATOR PROTEIN UGA3"/>
    <property type="match status" value="1"/>
</dbReference>
<evidence type="ECO:0000256" key="5">
    <source>
        <dbReference type="ARBA" id="ARBA00023242"/>
    </source>
</evidence>
<reference evidence="7 8" key="1">
    <citation type="journal article" date="2023" name="IMA Fungus">
        <title>Comparative genomic study of the Penicillium genus elucidates a diverse pangenome and 15 lateral gene transfer events.</title>
        <authorList>
            <person name="Petersen C."/>
            <person name="Sorensen T."/>
            <person name="Nielsen M.R."/>
            <person name="Sondergaard T.E."/>
            <person name="Sorensen J.L."/>
            <person name="Fitzpatrick D.A."/>
            <person name="Frisvad J.C."/>
            <person name="Nielsen K.L."/>
        </authorList>
    </citation>
    <scope>NUCLEOTIDE SEQUENCE [LARGE SCALE GENOMIC DNA]</scope>
    <source>
        <strain evidence="7 8">IBT 3361</strain>
    </source>
</reference>
<evidence type="ECO:0000313" key="8">
    <source>
        <dbReference type="Proteomes" id="UP001220256"/>
    </source>
</evidence>
<evidence type="ECO:0000256" key="2">
    <source>
        <dbReference type="ARBA" id="ARBA00023015"/>
    </source>
</evidence>
<evidence type="ECO:0000259" key="6">
    <source>
        <dbReference type="PROSITE" id="PS50048"/>
    </source>
</evidence>
<dbReference type="SUPFAM" id="SSF57701">
    <property type="entry name" value="Zn2/Cys6 DNA-binding domain"/>
    <property type="match status" value="1"/>
</dbReference>
<dbReference type="SMART" id="SM00066">
    <property type="entry name" value="GAL4"/>
    <property type="match status" value="1"/>
</dbReference>
<evidence type="ECO:0000256" key="3">
    <source>
        <dbReference type="ARBA" id="ARBA00023125"/>
    </source>
</evidence>
<dbReference type="InterPro" id="IPR001138">
    <property type="entry name" value="Zn2Cys6_DnaBD"/>
</dbReference>
<gene>
    <name evidence="7" type="ORF">N7505_002905</name>
</gene>
<proteinExistence type="predicted"/>
<dbReference type="EMBL" id="JAPVEB010000002">
    <property type="protein sequence ID" value="KAJ5274360.1"/>
    <property type="molecule type" value="Genomic_DNA"/>
</dbReference>
<accession>A0ABQ8WP30</accession>
<comment type="subcellular location">
    <subcellularLocation>
        <location evidence="1">Nucleus</location>
    </subcellularLocation>
</comment>
<keyword evidence="5" id="KW-0539">Nucleus</keyword>
<evidence type="ECO:0000313" key="7">
    <source>
        <dbReference type="EMBL" id="KAJ5274360.1"/>
    </source>
</evidence>
<keyword evidence="4" id="KW-0804">Transcription</keyword>
<dbReference type="Gene3D" id="4.10.240.10">
    <property type="entry name" value="Zn(2)-C6 fungal-type DNA-binding domain"/>
    <property type="match status" value="1"/>
</dbReference>
<evidence type="ECO:0000256" key="4">
    <source>
        <dbReference type="ARBA" id="ARBA00023163"/>
    </source>
</evidence>
<dbReference type="InterPro" id="IPR036864">
    <property type="entry name" value="Zn2-C6_fun-type_DNA-bd_sf"/>
</dbReference>
<sequence>MIQRSRRGCWTCKRRHKKCDETRPVCERCTQAGMACEGYETRLIWGPSDTTTPKTGMVLNPVRQSRPQRRLRRSRVVDVLPDDSLDLGAELSDLYQVPSPDQLDLLYLQYESNGQASTENLPSDEVSNRLMQDFSTTGYQTLTGRDGQEGLFKSDILPLCNSCVSLRQVCLAYQASLDTEMVRLTPIYMQSALSHYFNDLNTPEKLELDATLATGVLLCSLSINSLYIWTPLLKGLYGVLQHRGILTAAQRSPLEDHLLEVIALLDVPSFTLNRITRSMEIWKLHVASKGQVGIEQTSGLPYSLINLFAGLGSPEAEEGLLGWAGELGEEFIQIHLWEAFRFAGVLHNRALLGNDQNTSPPAASPMPRSEVVRMKIFASLQAIVDSGAFTFRQPLARAIFYPLFIAGLFAENYQQRRLTRLAFQHLMEDSQERIDGSTEKVALDIVTNVWETGKGQGLTAKLALATKFAAELNIELHLY</sequence>
<dbReference type="PROSITE" id="PS00463">
    <property type="entry name" value="ZN2_CY6_FUNGAL_1"/>
    <property type="match status" value="1"/>
</dbReference>
<dbReference type="Pfam" id="PF00172">
    <property type="entry name" value="Zn_clus"/>
    <property type="match status" value="1"/>
</dbReference>
<keyword evidence="3" id="KW-0238">DNA-binding</keyword>
<feature type="domain" description="Zn(2)-C6 fungal-type" evidence="6">
    <location>
        <begin position="8"/>
        <end position="36"/>
    </location>
</feature>
<organism evidence="7 8">
    <name type="scientific">Penicillium chrysogenum</name>
    <name type="common">Penicillium notatum</name>
    <dbReference type="NCBI Taxonomy" id="5076"/>
    <lineage>
        <taxon>Eukaryota</taxon>
        <taxon>Fungi</taxon>
        <taxon>Dikarya</taxon>
        <taxon>Ascomycota</taxon>
        <taxon>Pezizomycotina</taxon>
        <taxon>Eurotiomycetes</taxon>
        <taxon>Eurotiomycetidae</taxon>
        <taxon>Eurotiales</taxon>
        <taxon>Aspergillaceae</taxon>
        <taxon>Penicillium</taxon>
        <taxon>Penicillium chrysogenum species complex</taxon>
    </lineage>
</organism>
<comment type="caution">
    <text evidence="7">The sequence shown here is derived from an EMBL/GenBank/DDBJ whole genome shotgun (WGS) entry which is preliminary data.</text>
</comment>
<dbReference type="Proteomes" id="UP001220256">
    <property type="component" value="Unassembled WGS sequence"/>
</dbReference>